<gene>
    <name evidence="1" type="ORF">UU14_C0023G0025</name>
</gene>
<evidence type="ECO:0008006" key="3">
    <source>
        <dbReference type="Google" id="ProtNLM"/>
    </source>
</evidence>
<sequence>MRGDIQYMYNLHHNPVLIPHQARILTLFFKSHIGQQFFLTGGTALAAFYLAHRKSEDLDLFTVQPFDSLHLTKAIQNILEETSSHIERQLKTPRYWELYLRNKTDSWIQRLDFVHEQPIIFGKQETIDGVIVDSLENIASNKILAIYGRLEPKDYLDFYWICQETKLDFFQLFEKTKKKDTGLHEFYFANIIADVEKLTRMPETLKPFNLLDLQHFYLGLSKQLLKKIKPDKSKM</sequence>
<proteinExistence type="predicted"/>
<dbReference type="Pfam" id="PF08843">
    <property type="entry name" value="AbiEii"/>
    <property type="match status" value="1"/>
</dbReference>
<dbReference type="AlphaFoldDB" id="A0A0G0VI01"/>
<dbReference type="Gene3D" id="3.10.450.620">
    <property type="entry name" value="JHP933, nucleotidyltransferase-like core domain"/>
    <property type="match status" value="1"/>
</dbReference>
<dbReference type="InterPro" id="IPR014942">
    <property type="entry name" value="AbiEii"/>
</dbReference>
<dbReference type="EMBL" id="LBZM01000023">
    <property type="protein sequence ID" value="KKR71625.1"/>
    <property type="molecule type" value="Genomic_DNA"/>
</dbReference>
<reference evidence="1 2" key="1">
    <citation type="journal article" date="2015" name="Nature">
        <title>rRNA introns, odd ribosomes, and small enigmatic genomes across a large radiation of phyla.</title>
        <authorList>
            <person name="Brown C.T."/>
            <person name="Hug L.A."/>
            <person name="Thomas B.C."/>
            <person name="Sharon I."/>
            <person name="Castelle C.J."/>
            <person name="Singh A."/>
            <person name="Wilkins M.J."/>
            <person name="Williams K.H."/>
            <person name="Banfield J.F."/>
        </authorList>
    </citation>
    <scope>NUCLEOTIDE SEQUENCE [LARGE SCALE GENOMIC DNA]</scope>
</reference>
<accession>A0A0G0VI01</accession>
<dbReference type="Proteomes" id="UP000034664">
    <property type="component" value="Unassembled WGS sequence"/>
</dbReference>
<organism evidence="1 2">
    <name type="scientific">Candidatus Roizmanbacteria bacterium GW2011_GWB1_40_7</name>
    <dbReference type="NCBI Taxonomy" id="1618482"/>
    <lineage>
        <taxon>Bacteria</taxon>
        <taxon>Candidatus Roizmaniibacteriota</taxon>
    </lineage>
</organism>
<evidence type="ECO:0000313" key="1">
    <source>
        <dbReference type="EMBL" id="KKR71625.1"/>
    </source>
</evidence>
<comment type="caution">
    <text evidence="1">The sequence shown here is derived from an EMBL/GenBank/DDBJ whole genome shotgun (WGS) entry which is preliminary data.</text>
</comment>
<protein>
    <recommendedName>
        <fullName evidence="3">Nucleotidyl transferase AbiEii/AbiGii toxin family protein</fullName>
    </recommendedName>
</protein>
<name>A0A0G0VI01_9BACT</name>
<evidence type="ECO:0000313" key="2">
    <source>
        <dbReference type="Proteomes" id="UP000034664"/>
    </source>
</evidence>